<dbReference type="AlphaFoldDB" id="A0A1N6K0F0"/>
<evidence type="ECO:0000313" key="4">
    <source>
        <dbReference type="Proteomes" id="UP000184693"/>
    </source>
</evidence>
<dbReference type="PANTHER" id="PTHR43162">
    <property type="match status" value="1"/>
</dbReference>
<name>A0A1N6K0F0_9BURK</name>
<dbReference type="EMBL" id="FSRU01000001">
    <property type="protein sequence ID" value="SIO41852.1"/>
    <property type="molecule type" value="Genomic_DNA"/>
</dbReference>
<dbReference type="SUPFAM" id="SSF51735">
    <property type="entry name" value="NAD(P)-binding Rossmann-fold domains"/>
    <property type="match status" value="1"/>
</dbReference>
<dbReference type="Gene3D" id="3.40.50.720">
    <property type="entry name" value="NAD(P)-binding Rossmann-like Domain"/>
    <property type="match status" value="1"/>
</dbReference>
<keyword evidence="5" id="KW-1185">Reference proteome</keyword>
<dbReference type="Proteomes" id="UP000185151">
    <property type="component" value="Unassembled WGS sequence"/>
</dbReference>
<dbReference type="InterPro" id="IPR008030">
    <property type="entry name" value="NmrA-like"/>
</dbReference>
<proteinExistence type="predicted"/>
<protein>
    <submittedName>
        <fullName evidence="3">Uncharacterized conserved protein YbjT, contains NAD(P)-binding and DUF2867 domains</fullName>
    </submittedName>
</protein>
<dbReference type="Proteomes" id="UP000184693">
    <property type="component" value="Unassembled WGS sequence"/>
</dbReference>
<dbReference type="Pfam" id="PF05368">
    <property type="entry name" value="NmrA"/>
    <property type="match status" value="1"/>
</dbReference>
<gene>
    <name evidence="2" type="ORF">SAMN05444165_3004</name>
    <name evidence="3" type="ORF">SAMN05444168_5653</name>
</gene>
<feature type="domain" description="NmrA-like" evidence="1">
    <location>
        <begin position="4"/>
        <end position="237"/>
    </location>
</feature>
<evidence type="ECO:0000313" key="5">
    <source>
        <dbReference type="Proteomes" id="UP000185151"/>
    </source>
</evidence>
<dbReference type="InterPro" id="IPR036291">
    <property type="entry name" value="NAD(P)-bd_dom_sf"/>
</dbReference>
<dbReference type="EMBL" id="FSRM01000002">
    <property type="protein sequence ID" value="SIO50072.1"/>
    <property type="molecule type" value="Genomic_DNA"/>
</dbReference>
<evidence type="ECO:0000313" key="2">
    <source>
        <dbReference type="EMBL" id="SIO41852.1"/>
    </source>
</evidence>
<dbReference type="PANTHER" id="PTHR43162:SF1">
    <property type="entry name" value="PRESTALK A DIFFERENTIATION PROTEIN A"/>
    <property type="match status" value="1"/>
</dbReference>
<sequence length="289" mass="31577">MFSVLGITGKVGGAVARSLLATGQPVRAIVRSQEKGSAWAERGCEVCVADMDDQKSLVTAFHGSRGVFVMLPSNFDQADGFPETVRMVTSIRRALEETLPQRVVCLSTIGARATQSNLLSKLGIMERSLIALPVSVTFLRAAWFMENAARDIQTAMTTGTIASFLQPLDKPVPMVSTEDIGQVAAELLQQDDAIQRVVQLEGPQRVTPTEIAIALGKLLARPVRAEVVPRQTWADLFRSQGASNPEPRIRMLDGFNEGWIEFDGDKSAIRKGSITIDRALERLIQRMSQ</sequence>
<dbReference type="RefSeq" id="WP_074267596.1">
    <property type="nucleotide sequence ID" value="NZ_FSRM01000002.1"/>
</dbReference>
<dbReference type="InterPro" id="IPR051604">
    <property type="entry name" value="Ergot_Alk_Oxidoreductase"/>
</dbReference>
<evidence type="ECO:0000259" key="1">
    <source>
        <dbReference type="Pfam" id="PF05368"/>
    </source>
</evidence>
<accession>A0A1N6K0F0</accession>
<dbReference type="OrthoDB" id="9777801at2"/>
<evidence type="ECO:0000313" key="3">
    <source>
        <dbReference type="EMBL" id="SIO50072.1"/>
    </source>
</evidence>
<reference evidence="4 5" key="1">
    <citation type="submission" date="2016-11" db="EMBL/GenBank/DDBJ databases">
        <authorList>
            <person name="Jaros S."/>
            <person name="Januszkiewicz K."/>
            <person name="Wedrychowicz H."/>
        </authorList>
    </citation>
    <scope>NUCLEOTIDE SEQUENCE [LARGE SCALE GENOMIC DNA]</scope>
    <source>
        <strain evidence="3 4">GAS86</strain>
        <strain evidence="2 5">GAS95</strain>
    </source>
</reference>
<dbReference type="Gene3D" id="3.90.25.10">
    <property type="entry name" value="UDP-galactose 4-epimerase, domain 1"/>
    <property type="match status" value="1"/>
</dbReference>
<organism evidence="3 4">
    <name type="scientific">Paraburkholderia phenazinium</name>
    <dbReference type="NCBI Taxonomy" id="60549"/>
    <lineage>
        <taxon>Bacteria</taxon>
        <taxon>Pseudomonadati</taxon>
        <taxon>Pseudomonadota</taxon>
        <taxon>Betaproteobacteria</taxon>
        <taxon>Burkholderiales</taxon>
        <taxon>Burkholderiaceae</taxon>
        <taxon>Paraburkholderia</taxon>
    </lineage>
</organism>